<dbReference type="Proteomes" id="UP000682733">
    <property type="component" value="Unassembled WGS sequence"/>
</dbReference>
<dbReference type="Proteomes" id="UP000677228">
    <property type="component" value="Unassembled WGS sequence"/>
</dbReference>
<dbReference type="EMBL" id="CAJOBA010000929">
    <property type="protein sequence ID" value="CAF3565659.1"/>
    <property type="molecule type" value="Genomic_DNA"/>
</dbReference>
<evidence type="ECO:0000313" key="4">
    <source>
        <dbReference type="EMBL" id="CAF3565659.1"/>
    </source>
</evidence>
<evidence type="ECO:0000313" key="6">
    <source>
        <dbReference type="Proteomes" id="UP000663829"/>
    </source>
</evidence>
<dbReference type="OrthoDB" id="9997963at2759"/>
<evidence type="ECO:0000313" key="5">
    <source>
        <dbReference type="EMBL" id="CAF3653248.1"/>
    </source>
</evidence>
<dbReference type="Pfam" id="PF02752">
    <property type="entry name" value="Arrestin_C"/>
    <property type="match status" value="1"/>
</dbReference>
<feature type="domain" description="Arrestin C-terminal-like" evidence="1">
    <location>
        <begin position="228"/>
        <end position="356"/>
    </location>
</feature>
<proteinExistence type="predicted"/>
<dbReference type="InterPro" id="IPR014752">
    <property type="entry name" value="Arrestin-like_C"/>
</dbReference>
<organism evidence="3 6">
    <name type="scientific">Didymodactylos carnosus</name>
    <dbReference type="NCBI Taxonomy" id="1234261"/>
    <lineage>
        <taxon>Eukaryota</taxon>
        <taxon>Metazoa</taxon>
        <taxon>Spiralia</taxon>
        <taxon>Gnathifera</taxon>
        <taxon>Rotifera</taxon>
        <taxon>Eurotatoria</taxon>
        <taxon>Bdelloidea</taxon>
        <taxon>Philodinida</taxon>
        <taxon>Philodinidae</taxon>
        <taxon>Didymodactylos</taxon>
    </lineage>
</organism>
<dbReference type="Proteomes" id="UP000681722">
    <property type="component" value="Unassembled WGS sequence"/>
</dbReference>
<dbReference type="SUPFAM" id="SSF81296">
    <property type="entry name" value="E set domains"/>
    <property type="match status" value="2"/>
</dbReference>
<dbReference type="EMBL" id="CAJOBC010001074">
    <property type="protein sequence ID" value="CAF3653248.1"/>
    <property type="molecule type" value="Genomic_DNA"/>
</dbReference>
<evidence type="ECO:0000313" key="2">
    <source>
        <dbReference type="EMBL" id="CAF0783751.1"/>
    </source>
</evidence>
<comment type="caution">
    <text evidence="3">The sequence shown here is derived from an EMBL/GenBank/DDBJ whole genome shotgun (WGS) entry which is preliminary data.</text>
</comment>
<gene>
    <name evidence="3" type="ORF">GPM918_LOCUS6828</name>
    <name evidence="2" type="ORF">OVA965_LOCUS3753</name>
    <name evidence="5" type="ORF">SRO942_LOCUS6828</name>
    <name evidence="4" type="ORF">TMI583_LOCUS3751</name>
</gene>
<sequence>MGNTGWNKSSSSNINDPSVNSQSTIINDCVRISTNHPDGFYFTGDTIVGTVEIPSTLINSSNRTIPSANKMNKTRLLIELVGNAVYSAEVDTGADSDGHALHDVNVCRRQFTVTLESNQQEEETSLDTIVSSISITDSGTDDKNDSMQQSLTGKFTVSIPDYLPPSLNDKNYPHIAYYLELMLLGNSGSSWRGTDLRYQIPLYISSRGSHIPSMIDRNDLFRNNINRHDIQMTVNLTHTYFHPGDAIALNITYINPQRRYIRSINLQLMQYFLVANDIGGKCLEEKEWTFDTDTNTTWSGNEQLQLPTKHLPASYSKTTVGTTTLIQCELGYHIVVVLKEKGLLTEDLRVIVPVEVTYH</sequence>
<accession>A0A813WZW4</accession>
<dbReference type="EMBL" id="CAJNOQ010001074">
    <property type="protein sequence ID" value="CAF0865753.1"/>
    <property type="molecule type" value="Genomic_DNA"/>
</dbReference>
<protein>
    <recommendedName>
        <fullName evidence="1">Arrestin C-terminal-like domain-containing protein</fullName>
    </recommendedName>
</protein>
<dbReference type="AlphaFoldDB" id="A0A813WZW4"/>
<evidence type="ECO:0000313" key="3">
    <source>
        <dbReference type="EMBL" id="CAF0865753.1"/>
    </source>
</evidence>
<dbReference type="Proteomes" id="UP000663829">
    <property type="component" value="Unassembled WGS sequence"/>
</dbReference>
<reference evidence="3" key="1">
    <citation type="submission" date="2021-02" db="EMBL/GenBank/DDBJ databases">
        <authorList>
            <person name="Nowell W R."/>
        </authorList>
    </citation>
    <scope>NUCLEOTIDE SEQUENCE</scope>
</reference>
<dbReference type="InterPro" id="IPR014756">
    <property type="entry name" value="Ig_E-set"/>
</dbReference>
<dbReference type="Gene3D" id="2.60.40.640">
    <property type="match status" value="2"/>
</dbReference>
<name>A0A813WZW4_9BILA</name>
<dbReference type="EMBL" id="CAJNOK010000929">
    <property type="protein sequence ID" value="CAF0783751.1"/>
    <property type="molecule type" value="Genomic_DNA"/>
</dbReference>
<keyword evidence="6" id="KW-1185">Reference proteome</keyword>
<evidence type="ECO:0000259" key="1">
    <source>
        <dbReference type="Pfam" id="PF02752"/>
    </source>
</evidence>
<dbReference type="InterPro" id="IPR011022">
    <property type="entry name" value="Arrestin_C-like"/>
</dbReference>